<keyword evidence="3" id="KW-1185">Reference proteome</keyword>
<dbReference type="STRING" id="7209.A0A1I7V6P3"/>
<reference evidence="3" key="1">
    <citation type="submission" date="2012-04" db="EMBL/GenBank/DDBJ databases">
        <title>The Genome Sequence of Loa loa.</title>
        <authorList>
            <consortium name="The Broad Institute Genome Sequencing Platform"/>
            <consortium name="Broad Institute Genome Sequencing Center for Infectious Disease"/>
            <person name="Nutman T.B."/>
            <person name="Fink D.L."/>
            <person name="Russ C."/>
            <person name="Young S."/>
            <person name="Zeng Q."/>
            <person name="Gargeya S."/>
            <person name="Alvarado L."/>
            <person name="Berlin A."/>
            <person name="Chapman S.B."/>
            <person name="Chen Z."/>
            <person name="Freedman E."/>
            <person name="Gellesch M."/>
            <person name="Goldberg J."/>
            <person name="Griggs A."/>
            <person name="Gujja S."/>
            <person name="Heilman E.R."/>
            <person name="Heiman D."/>
            <person name="Howarth C."/>
            <person name="Mehta T."/>
            <person name="Neiman D."/>
            <person name="Pearson M."/>
            <person name="Roberts A."/>
            <person name="Saif S."/>
            <person name="Shea T."/>
            <person name="Shenoy N."/>
            <person name="Sisk P."/>
            <person name="Stolte C."/>
            <person name="Sykes S."/>
            <person name="White J."/>
            <person name="Yandava C."/>
            <person name="Haas B."/>
            <person name="Henn M.R."/>
            <person name="Nusbaum C."/>
            <person name="Birren B."/>
        </authorList>
    </citation>
    <scope>NUCLEOTIDE SEQUENCE [LARGE SCALE GENOMIC DNA]</scope>
</reference>
<feature type="region of interest" description="Disordered" evidence="1">
    <location>
        <begin position="898"/>
        <end position="938"/>
    </location>
</feature>
<feature type="compositionally biased region" description="Low complexity" evidence="1">
    <location>
        <begin position="410"/>
        <end position="422"/>
    </location>
</feature>
<feature type="region of interest" description="Disordered" evidence="1">
    <location>
        <begin position="838"/>
        <end position="872"/>
    </location>
</feature>
<evidence type="ECO:0000256" key="1">
    <source>
        <dbReference type="SAM" id="MobiDB-lite"/>
    </source>
</evidence>
<dbReference type="SUPFAM" id="SSF47769">
    <property type="entry name" value="SAM/Pointed domain"/>
    <property type="match status" value="1"/>
</dbReference>
<dbReference type="SMART" id="SM00454">
    <property type="entry name" value="SAM"/>
    <property type="match status" value="1"/>
</dbReference>
<feature type="compositionally biased region" description="Polar residues" evidence="1">
    <location>
        <begin position="538"/>
        <end position="554"/>
    </location>
</feature>
<proteinExistence type="predicted"/>
<feature type="compositionally biased region" description="Low complexity" evidence="1">
    <location>
        <begin position="174"/>
        <end position="204"/>
    </location>
</feature>
<feature type="compositionally biased region" description="Pro residues" evidence="1">
    <location>
        <begin position="907"/>
        <end position="916"/>
    </location>
</feature>
<reference evidence="4" key="2">
    <citation type="submission" date="2016-11" db="UniProtKB">
        <authorList>
            <consortium name="WormBaseParasite"/>
        </authorList>
    </citation>
    <scope>IDENTIFICATION</scope>
</reference>
<feature type="region of interest" description="Disordered" evidence="1">
    <location>
        <begin position="127"/>
        <end position="242"/>
    </location>
</feature>
<dbReference type="eggNOG" id="ENOG502SGFN">
    <property type="taxonomic scope" value="Eukaryota"/>
</dbReference>
<dbReference type="WBParaSite" id="EN70_10471">
    <property type="protein sequence ID" value="EN70_10471"/>
    <property type="gene ID" value="EN70_10471"/>
</dbReference>
<feature type="compositionally biased region" description="Basic and acidic residues" evidence="1">
    <location>
        <begin position="710"/>
        <end position="719"/>
    </location>
</feature>
<feature type="compositionally biased region" description="Low complexity" evidence="1">
    <location>
        <begin position="229"/>
        <end position="240"/>
    </location>
</feature>
<feature type="domain" description="SAM" evidence="2">
    <location>
        <begin position="1164"/>
        <end position="1231"/>
    </location>
</feature>
<feature type="region of interest" description="Disordered" evidence="1">
    <location>
        <begin position="512"/>
        <end position="616"/>
    </location>
</feature>
<dbReference type="Proteomes" id="UP000095285">
    <property type="component" value="Unassembled WGS sequence"/>
</dbReference>
<sequence length="1236" mass="133060">MPINHDKYQPDEYDHTCSRILRCTKNSNIKGKGWSFGIEGYWGAIEYALRREHPELGTSVNLGKSVENCAFHSLNEMSDNDPPPVLTKQATCSTTATADSSVSIVTTCIGNITLASNSNDSFTKTTTIVTPSSSSSSVSDSTQTTSGRASSNPSAPSSNKSITSDTKNATNVIAGSSGTAVTTTTTTTSASSSNAETASSTSSTPQPAPKSRRKPTSRTKKDAVDKTKTSTAVVSSSSATQMVPQTPLMLTSASPGQFMLVHHNGQCYMMSATQYFNTNQQIAAVRPQQQQQQQLSTPSTSCTTTITTSTQDFFKVIQQQQAQSVQNSTNAVAAAQQFYSQQQFRHTHPAWIWFFSFLPSQQQYVQPGFVASSATLGQLARSLAPKPALPGPGSVAVVATSTQMSSTTVTTTVTTTTSSSTAGQGSDASLGRSAQQQSPQQLGTASVQQMQPSMFPQGIQLRTPPGSSGIVFQMPSGAYTYVHQLVTPQQRTSIAIPQQQQIPACIGQAVAASQPQNQQQHQPSPASSPTQKVVPSATAESKNKQTSSNVSKESTTIERKGSNASPTVDKESQPLAQMVSIPNKPPAASVKSSEALSKNVRGGGKHSGSGRKTGTVKIATPQPIAPTNLVPVGAPVPMMVMSAPMPQLSSFGGHAAVPFMGPNGQIIHQQLISNPPVPTHQMIPVFQQQQQTTAHFPISQSAPTQVQDAASHDSQKTVTDDDNGYADSGIENEPPPLLVQGESKDALDIHMMFTKEAERYYQKTGRKGKIIHLIEGFEIEESDEPFPCDPPCRLSDWLLSEMEDKNGRKICKERRWSSSPKKLIDEKGTEPILDITTEKMETKKGRAKASPTKSEASSEKAEKKTRKRKTNELDRLLQMDFGPSHGRLSDIMQKSVYKPTKESKEALPPPPLPPPTKTCLTKPKGRPPSSSVDKQKLEKVEVSEPVMERFIIEDAADISPKAVTKKLEDFIESPATADQSLNSSSKSSADTGTGSLLVSFSDEELDTERCNYCNGLLRLKRLENHPQYCSKKCRKLWKKNPTISEEQVGRSFNASPRLPVIRSTDTSPINKDINPTVQNLSIISEPSSTGSTIDLQQRTPPTLTLKMVSPQQAEIVKSPRGLSSSYSLGECSKAPSTSVSPAMAVTPAVEHATMDFLSRPTKTWTCDEVARWVSSVTGNEDCANTFRNQDIDGQSLLLLPDNAHNNLVTLLGLKLGPVVKILNALKELSSKSINAT</sequence>
<dbReference type="InterPro" id="IPR001660">
    <property type="entry name" value="SAM"/>
</dbReference>
<evidence type="ECO:0000313" key="4">
    <source>
        <dbReference type="WBParaSite" id="EN70_10471"/>
    </source>
</evidence>
<feature type="compositionally biased region" description="Basic and acidic residues" evidence="1">
    <location>
        <begin position="219"/>
        <end position="228"/>
    </location>
</feature>
<feature type="compositionally biased region" description="Polar residues" evidence="1">
    <location>
        <begin position="423"/>
        <end position="448"/>
    </location>
</feature>
<feature type="region of interest" description="Disordered" evidence="1">
    <location>
        <begin position="700"/>
        <end position="737"/>
    </location>
</feature>
<accession>A0A1I7V6P3</accession>
<protein>
    <submittedName>
        <fullName evidence="4">SAM domain-containing protein</fullName>
    </submittedName>
</protein>
<evidence type="ECO:0000259" key="2">
    <source>
        <dbReference type="PROSITE" id="PS50105"/>
    </source>
</evidence>
<feature type="compositionally biased region" description="Low complexity" evidence="1">
    <location>
        <begin position="512"/>
        <end position="531"/>
    </location>
</feature>
<dbReference type="PROSITE" id="PS50105">
    <property type="entry name" value="SAM_DOMAIN"/>
    <property type="match status" value="1"/>
</dbReference>
<dbReference type="AlphaFoldDB" id="A0A1I7V6P3"/>
<dbReference type="InterPro" id="IPR013761">
    <property type="entry name" value="SAM/pointed_sf"/>
</dbReference>
<name>A0A1I7V6P3_LOALO</name>
<feature type="region of interest" description="Disordered" evidence="1">
    <location>
        <begin position="410"/>
        <end position="448"/>
    </location>
</feature>
<dbReference type="Pfam" id="PF07647">
    <property type="entry name" value="SAM_2"/>
    <property type="match status" value="1"/>
</dbReference>
<dbReference type="CDD" id="cd09509">
    <property type="entry name" value="SAM_Polycomb"/>
    <property type="match status" value="1"/>
</dbReference>
<feature type="compositionally biased region" description="Polar residues" evidence="1">
    <location>
        <begin position="160"/>
        <end position="173"/>
    </location>
</feature>
<feature type="compositionally biased region" description="Low complexity" evidence="1">
    <location>
        <begin position="127"/>
        <end position="159"/>
    </location>
</feature>
<dbReference type="Gene3D" id="1.10.150.50">
    <property type="entry name" value="Transcription Factor, Ets-1"/>
    <property type="match status" value="1"/>
</dbReference>
<organism evidence="3 4">
    <name type="scientific">Loa loa</name>
    <name type="common">Eye worm</name>
    <name type="synonym">Filaria loa</name>
    <dbReference type="NCBI Taxonomy" id="7209"/>
    <lineage>
        <taxon>Eukaryota</taxon>
        <taxon>Metazoa</taxon>
        <taxon>Ecdysozoa</taxon>
        <taxon>Nematoda</taxon>
        <taxon>Chromadorea</taxon>
        <taxon>Rhabditida</taxon>
        <taxon>Spirurina</taxon>
        <taxon>Spiruromorpha</taxon>
        <taxon>Filarioidea</taxon>
        <taxon>Onchocercidae</taxon>
        <taxon>Loa</taxon>
    </lineage>
</organism>
<evidence type="ECO:0000313" key="3">
    <source>
        <dbReference type="Proteomes" id="UP000095285"/>
    </source>
</evidence>